<feature type="coiled-coil region" evidence="1">
    <location>
        <begin position="723"/>
        <end position="801"/>
    </location>
</feature>
<dbReference type="Proteomes" id="UP000294743">
    <property type="component" value="Unassembled WGS sequence"/>
</dbReference>
<dbReference type="RefSeq" id="WP_166667573.1">
    <property type="nucleotide sequence ID" value="NZ_SODD01000022.1"/>
</dbReference>
<dbReference type="SUPFAM" id="SSF52540">
    <property type="entry name" value="P-loop containing nucleoside triphosphate hydrolases"/>
    <property type="match status" value="2"/>
</dbReference>
<comment type="caution">
    <text evidence="2">The sequence shown here is derived from an EMBL/GenBank/DDBJ whole genome shotgun (WGS) entry which is preliminary data.</text>
</comment>
<name>A0A4V3G6T2_9FIRM</name>
<organism evidence="2 3">
    <name type="scientific">Breznakia blatticola</name>
    <dbReference type="NCBI Taxonomy" id="1754012"/>
    <lineage>
        <taxon>Bacteria</taxon>
        <taxon>Bacillati</taxon>
        <taxon>Bacillota</taxon>
        <taxon>Erysipelotrichia</taxon>
        <taxon>Erysipelotrichales</taxon>
        <taxon>Erysipelotrichaceae</taxon>
        <taxon>Breznakia</taxon>
    </lineage>
</organism>
<protein>
    <submittedName>
        <fullName evidence="2">Uncharacterized protein (TIGR02680 family)</fullName>
    </submittedName>
</protein>
<keyword evidence="3" id="KW-1185">Reference proteome</keyword>
<dbReference type="EMBL" id="SODD01000022">
    <property type="protein sequence ID" value="TDW16534.1"/>
    <property type="molecule type" value="Genomic_DNA"/>
</dbReference>
<keyword evidence="1" id="KW-0175">Coiled coil</keyword>
<gene>
    <name evidence="2" type="ORF">EDD63_12216</name>
</gene>
<dbReference type="InterPro" id="IPR013496">
    <property type="entry name" value="CHP02680"/>
</dbReference>
<evidence type="ECO:0000256" key="1">
    <source>
        <dbReference type="SAM" id="Coils"/>
    </source>
</evidence>
<reference evidence="2 3" key="1">
    <citation type="submission" date="2019-03" db="EMBL/GenBank/DDBJ databases">
        <title>Genomic Encyclopedia of Type Strains, Phase IV (KMG-IV): sequencing the most valuable type-strain genomes for metagenomic binning, comparative biology and taxonomic classification.</title>
        <authorList>
            <person name="Goeker M."/>
        </authorList>
    </citation>
    <scope>NUCLEOTIDE SEQUENCE [LARGE SCALE GENOMIC DNA]</scope>
    <source>
        <strain evidence="2 3">DSM 28867</strain>
    </source>
</reference>
<proteinExistence type="predicted"/>
<feature type="coiled-coil region" evidence="1">
    <location>
        <begin position="222"/>
        <end position="295"/>
    </location>
</feature>
<evidence type="ECO:0000313" key="3">
    <source>
        <dbReference type="Proteomes" id="UP000294743"/>
    </source>
</evidence>
<sequence length="1332" mass="157312">MNKKWKMHRFGLIDFWYYVNEEFYFSDGHMLLRGSNGSGKSVTLQSCIPLLLDGNRSSERIDPFGTRARKVDTYLIDEDSDREERIGYLYLEFKKSDSELYTTIGMGLRARKNKPLESWYFVIEDNMRVNKDLQLIKHGLALTKKELRNIIGNQLIEQQKQYMEKVNKVLFGFETTEEYKEAIDLLLQVRRPKLSNDFKPTMLNEVLNQSLQPLSEEDLRPMSEAITNMDSIKDQLDTLKINIQAANVIEKEYDLHSYYNVFRKLELYEQEQKQLKSLQNELEFKGKEIQRIQQEREYLDARQIDLDNERSILEEERRSLASDDIQAKQDTLQDANHKHGDLVIALANKEKKINALDSDLWDQRKREKQKQDEMDAKYAQLQIYIQELDGLHESFVFGEHESMKESVFPKLERQYDLNHERTQLQNLITKTREGLQHFKNLSIYQMQKNNIQEAYELDKEVYTIQEKLLVQQQQNYQNVVEDYKANIVSWNYENHLLKLSDEQKQQMMKALLAYEDQQDYHTIRDCLDTLYKKQEKEFLHKQLFLDNKSKEIHQQKSQMEREMEVWQNKQDIQPELHQEALENRKLLRKMKIPFVPFYSVLEFDPNMQDSQRNYWEEVIDATGLLHATIVEEKYREQILSMDEAYADVYVFTERTLESIDSYEIKANTTLAQIMDTLQIVEKSKVIVHEQTIQLGYLEKRISQRNQSKYIGSKAREAYRKKMLMQMQEQLDAITLLMEENQKEWQTLQDDKQQLENEYHGFPSETRLYDSYKAVHNVEIALENLQSQMDIKNKNLQEIHAKMQPIVLEINKIAKLVDIEENEVVFQEKLEVMKDYETVFTRFSDLQNKYYSDFEILQTRKEMLESTQLQLDEIQGDVIRIKQDITKVEGQISILEEQLQDLGIADIQQRLETIGNRLFSIGKERDNNQLTIGDHNRNILNLNDAKNEIVEQIKQQEVKVVQYQDVLIEELQIGYFEHPINSFQELKAYKTEDHEKRMLLGKNTAKMQDIFHNNKAPLAEYHLSNTPLQIMDGVEGVPTRFVIDAKFAGKQVNFFKLVEILKETIEEHEKLLLDSDRQLFEDILIHTISSKVKYKINQSRRWVEQMNVYMDAMNTSSNLKLQLVWKAKKADDDEQMHVNELIKLLEIDAAIIKPSDLTKISRHFRSKINQARTIANSTESFSSFHQIMKEVMDYRSWFEFTIIYEKDLVKDKELTNNKFATFSGGEKAISMYIPLFSAVAAKFSSGKADAPSMIALDEAFAGVDDNNIESMFELIEKFNFDYIMNSQILWGDYPSVKSLNIYELHRPEGGKFVSIFRYHWNGQEKSYIAGDVA</sequence>
<accession>A0A4V3G6T2</accession>
<dbReference type="InterPro" id="IPR027417">
    <property type="entry name" value="P-loop_NTPase"/>
</dbReference>
<dbReference type="Pfam" id="PF13558">
    <property type="entry name" value="SbcC_Walker_B"/>
    <property type="match status" value="1"/>
</dbReference>
<evidence type="ECO:0000313" key="2">
    <source>
        <dbReference type="EMBL" id="TDW16534.1"/>
    </source>
</evidence>
<dbReference type="Gene3D" id="3.40.50.300">
    <property type="entry name" value="P-loop containing nucleotide triphosphate hydrolases"/>
    <property type="match status" value="2"/>
</dbReference>
<dbReference type="NCBIfam" id="TIGR02680">
    <property type="entry name" value="TIGR02680 family protein"/>
    <property type="match status" value="1"/>
</dbReference>